<dbReference type="AlphaFoldDB" id="A0A8J2WZM1"/>
<dbReference type="InterPro" id="IPR051476">
    <property type="entry name" value="Bac_ResReg_Asp_Phosphatase"/>
</dbReference>
<dbReference type="GO" id="GO:0005929">
    <property type="term" value="C:cilium"/>
    <property type="evidence" value="ECO:0007669"/>
    <property type="project" value="TreeGrafter"/>
</dbReference>
<dbReference type="EMBL" id="CAKKNE010000003">
    <property type="protein sequence ID" value="CAH0372505.1"/>
    <property type="molecule type" value="Genomic_DNA"/>
</dbReference>
<dbReference type="GO" id="GO:0005737">
    <property type="term" value="C:cytoplasm"/>
    <property type="evidence" value="ECO:0007669"/>
    <property type="project" value="UniProtKB-SubCell"/>
</dbReference>
<evidence type="ECO:0000256" key="1">
    <source>
        <dbReference type="ARBA" id="ARBA00004496"/>
    </source>
</evidence>
<dbReference type="GO" id="GO:0003341">
    <property type="term" value="P:cilium movement"/>
    <property type="evidence" value="ECO:0007669"/>
    <property type="project" value="TreeGrafter"/>
</dbReference>
<keyword evidence="4" id="KW-0802">TPR repeat</keyword>
<keyword evidence="2" id="KW-0963">Cytoplasm</keyword>
<comment type="subcellular location">
    <subcellularLocation>
        <location evidence="1">Cytoplasm</location>
    </subcellularLocation>
</comment>
<evidence type="ECO:0000256" key="3">
    <source>
        <dbReference type="ARBA" id="ARBA00022737"/>
    </source>
</evidence>
<feature type="compositionally biased region" description="Basic residues" evidence="6">
    <location>
        <begin position="21"/>
        <end position="34"/>
    </location>
</feature>
<name>A0A8J2WZM1_9STRA</name>
<evidence type="ECO:0000256" key="4">
    <source>
        <dbReference type="ARBA" id="ARBA00022803"/>
    </source>
</evidence>
<evidence type="ECO:0000313" key="7">
    <source>
        <dbReference type="EMBL" id="CAH0372505.1"/>
    </source>
</evidence>
<accession>A0A8J2WZM1</accession>
<evidence type="ECO:0000256" key="6">
    <source>
        <dbReference type="SAM" id="MobiDB-lite"/>
    </source>
</evidence>
<keyword evidence="3" id="KW-0677">Repeat</keyword>
<evidence type="ECO:0000256" key="5">
    <source>
        <dbReference type="ARBA" id="ARBA00040665"/>
    </source>
</evidence>
<dbReference type="SUPFAM" id="SSF48452">
    <property type="entry name" value="TPR-like"/>
    <property type="match status" value="2"/>
</dbReference>
<protein>
    <recommendedName>
        <fullName evidence="5">Tetratricopeptide repeat protein 29</fullName>
    </recommendedName>
</protein>
<dbReference type="PANTHER" id="PTHR46630:SF1">
    <property type="entry name" value="TETRATRICOPEPTIDE REPEAT PROTEIN 29"/>
    <property type="match status" value="1"/>
</dbReference>
<evidence type="ECO:0000313" key="8">
    <source>
        <dbReference type="Proteomes" id="UP000789595"/>
    </source>
</evidence>
<feature type="region of interest" description="Disordered" evidence="6">
    <location>
        <begin position="1"/>
        <end position="54"/>
    </location>
</feature>
<proteinExistence type="predicted"/>
<comment type="caution">
    <text evidence="7">The sequence shown here is derived from an EMBL/GenBank/DDBJ whole genome shotgun (WGS) entry which is preliminary data.</text>
</comment>
<evidence type="ECO:0000256" key="2">
    <source>
        <dbReference type="ARBA" id="ARBA00022490"/>
    </source>
</evidence>
<dbReference type="Gene3D" id="1.25.40.10">
    <property type="entry name" value="Tetratricopeptide repeat domain"/>
    <property type="match status" value="1"/>
</dbReference>
<gene>
    <name evidence="7" type="ORF">PECAL_3P25050</name>
</gene>
<dbReference type="Proteomes" id="UP000789595">
    <property type="component" value="Unassembled WGS sequence"/>
</dbReference>
<dbReference type="InterPro" id="IPR011990">
    <property type="entry name" value="TPR-like_helical_dom_sf"/>
</dbReference>
<reference evidence="7" key="1">
    <citation type="submission" date="2021-11" db="EMBL/GenBank/DDBJ databases">
        <authorList>
            <consortium name="Genoscope - CEA"/>
            <person name="William W."/>
        </authorList>
    </citation>
    <scope>NUCLEOTIDE SEQUENCE</scope>
</reference>
<organism evidence="7 8">
    <name type="scientific">Pelagomonas calceolata</name>
    <dbReference type="NCBI Taxonomy" id="35677"/>
    <lineage>
        <taxon>Eukaryota</taxon>
        <taxon>Sar</taxon>
        <taxon>Stramenopiles</taxon>
        <taxon>Ochrophyta</taxon>
        <taxon>Pelagophyceae</taxon>
        <taxon>Pelagomonadales</taxon>
        <taxon>Pelagomonadaceae</taxon>
        <taxon>Pelagomonas</taxon>
    </lineage>
</organism>
<keyword evidence="8" id="KW-1185">Reference proteome</keyword>
<dbReference type="PANTHER" id="PTHR46630">
    <property type="entry name" value="TETRATRICOPEPTIDE REPEAT PROTEIN 29"/>
    <property type="match status" value="1"/>
</dbReference>
<dbReference type="OrthoDB" id="626167at2759"/>
<sequence>MARGDPPAVPVRGVPQVSSKPLRKTRIQPATRRRASGEELDAASAGRAPPPPDRRQLCEGMLRGGFVQSFVDFFYLTHRPDPENEGRDVQVPAREAQYLRENLERAEAARRRGDTGAVYAAYANVAKYYESRAGDAATGVYFYEKCLEVARLTGDHRGEMAAHHDLGLARMAAGEAEAAARHHERHLAMARALDDAREARLASRELAGVYTARAEALEAAGAPAVDARRAALAAARDAGDAGREAAAGLAFGRAQVASGEPEAAVATLEQAEALLRKLGDVKGEGRAAAALAAAWRDQGDDTAAAAYLERCLASAAASSDLAAEAQACRALGALEAAAGDGDRAVELLEKNFDISRKLLATGDADVSTADRARAYLGVVRGNVRLGALVGAVGGDVAALLGWKCARTPL</sequence>